<dbReference type="PROSITE" id="PS50110">
    <property type="entry name" value="RESPONSE_REGULATORY"/>
    <property type="match status" value="1"/>
</dbReference>
<proteinExistence type="predicted"/>
<protein>
    <submittedName>
        <fullName evidence="5">Response regulator receiver protein</fullName>
    </submittedName>
</protein>
<evidence type="ECO:0000313" key="4">
    <source>
        <dbReference type="EMBL" id="KHS49402.1"/>
    </source>
</evidence>
<dbReference type="SMART" id="SM00448">
    <property type="entry name" value="REC"/>
    <property type="match status" value="1"/>
</dbReference>
<reference evidence="5 6" key="1">
    <citation type="submission" date="2014-10" db="EMBL/GenBank/DDBJ databases">
        <title>Draft genome sequence of Novosphingobium subterraneum DSM 12447.</title>
        <authorList>
            <person name="Gan H.M."/>
            <person name="Gan H.Y."/>
            <person name="Savka M.A."/>
        </authorList>
    </citation>
    <scope>NUCLEOTIDE SEQUENCE [LARGE SCALE GENOMIC DNA]</scope>
    <source>
        <strain evidence="5 6">DSM 12447</strain>
    </source>
</reference>
<dbReference type="CDD" id="cd00156">
    <property type="entry name" value="REC"/>
    <property type="match status" value="1"/>
</dbReference>
<dbReference type="GO" id="GO:0000160">
    <property type="term" value="P:phosphorelay signal transduction system"/>
    <property type="evidence" value="ECO:0007669"/>
    <property type="project" value="InterPro"/>
</dbReference>
<accession>A0A0B9AK40</accession>
<dbReference type="EMBL" id="JRVC01000001">
    <property type="protein sequence ID" value="KHS49624.1"/>
    <property type="molecule type" value="Genomic_DNA"/>
</dbReference>
<dbReference type="InterPro" id="IPR050595">
    <property type="entry name" value="Bact_response_regulator"/>
</dbReference>
<dbReference type="PANTHER" id="PTHR44591:SF25">
    <property type="entry name" value="CHEMOTAXIS TWO-COMPONENT RESPONSE REGULATOR"/>
    <property type="match status" value="1"/>
</dbReference>
<dbReference type="Proteomes" id="UP000031338">
    <property type="component" value="Unassembled WGS sequence"/>
</dbReference>
<organism evidence="5 6">
    <name type="scientific">Novosphingobium subterraneum</name>
    <dbReference type="NCBI Taxonomy" id="48936"/>
    <lineage>
        <taxon>Bacteria</taxon>
        <taxon>Pseudomonadati</taxon>
        <taxon>Pseudomonadota</taxon>
        <taxon>Alphaproteobacteria</taxon>
        <taxon>Sphingomonadales</taxon>
        <taxon>Sphingomonadaceae</taxon>
        <taxon>Novosphingobium</taxon>
    </lineage>
</organism>
<dbReference type="RefSeq" id="WP_052241814.1">
    <property type="nucleotide sequence ID" value="NZ_JRVC01000001.1"/>
</dbReference>
<dbReference type="STRING" id="48936.NJ75_00105"/>
<dbReference type="EMBL" id="JRVC01000001">
    <property type="protein sequence ID" value="KHS49402.1"/>
    <property type="molecule type" value="Genomic_DNA"/>
</dbReference>
<dbReference type="Pfam" id="PF00072">
    <property type="entry name" value="Response_reg"/>
    <property type="match status" value="1"/>
</dbReference>
<dbReference type="Gene3D" id="3.40.50.2300">
    <property type="match status" value="1"/>
</dbReference>
<evidence type="ECO:0000256" key="1">
    <source>
        <dbReference type="ARBA" id="ARBA00022553"/>
    </source>
</evidence>
<evidence type="ECO:0000259" key="3">
    <source>
        <dbReference type="PROSITE" id="PS50110"/>
    </source>
</evidence>
<dbReference type="PANTHER" id="PTHR44591">
    <property type="entry name" value="STRESS RESPONSE REGULATOR PROTEIN 1"/>
    <property type="match status" value="1"/>
</dbReference>
<feature type="domain" description="Response regulatory" evidence="3">
    <location>
        <begin position="14"/>
        <end position="128"/>
    </location>
</feature>
<dbReference type="AlphaFoldDB" id="A0A0B9AK40"/>
<evidence type="ECO:0000256" key="2">
    <source>
        <dbReference type="PROSITE-ProRule" id="PRU00169"/>
    </source>
</evidence>
<dbReference type="InterPro" id="IPR001789">
    <property type="entry name" value="Sig_transdc_resp-reg_receiver"/>
</dbReference>
<name>A0A0B9AK40_9SPHN</name>
<comment type="caution">
    <text evidence="5">The sequence shown here is derived from an EMBL/GenBank/DDBJ whole genome shotgun (WGS) entry which is preliminary data.</text>
</comment>
<keyword evidence="6" id="KW-1185">Reference proteome</keyword>
<gene>
    <name evidence="4" type="ORF">NJ75_00105</name>
    <name evidence="5" type="ORF">NJ75_00327</name>
</gene>
<keyword evidence="1 2" id="KW-0597">Phosphoprotein</keyword>
<evidence type="ECO:0000313" key="6">
    <source>
        <dbReference type="Proteomes" id="UP000031338"/>
    </source>
</evidence>
<sequence>MSTSQSEPGKKRYKVLITDDEASIRRSLQFLLHARGYEPLSYRSASALLADPASLSADCMIADYNMPDLDGVSLLGAFRAKGWSGPAILICASCDRELRLRAKACGYAEVIQKPFIRTPVLEALYRLCDCAEPGDCDEDREGGTGCGC</sequence>
<dbReference type="InterPro" id="IPR011006">
    <property type="entry name" value="CheY-like_superfamily"/>
</dbReference>
<feature type="modified residue" description="4-aspartylphosphate" evidence="2">
    <location>
        <position position="63"/>
    </location>
</feature>
<dbReference type="SUPFAM" id="SSF52172">
    <property type="entry name" value="CheY-like"/>
    <property type="match status" value="1"/>
</dbReference>
<dbReference type="PATRIC" id="fig|48936.3.peg.107"/>
<evidence type="ECO:0000313" key="5">
    <source>
        <dbReference type="EMBL" id="KHS49624.1"/>
    </source>
</evidence>